<feature type="domain" description="EF-hand" evidence="3">
    <location>
        <begin position="12"/>
        <end position="47"/>
    </location>
</feature>
<gene>
    <name evidence="4" type="ORF">LITE_LOCUS4435</name>
</gene>
<dbReference type="PROSITE" id="PS00018">
    <property type="entry name" value="EF_HAND_1"/>
    <property type="match status" value="3"/>
</dbReference>
<dbReference type="Gene3D" id="1.10.238.10">
    <property type="entry name" value="EF-hand"/>
    <property type="match status" value="3"/>
</dbReference>
<keyword evidence="2" id="KW-0106">Calcium</keyword>
<dbReference type="SMART" id="SM00054">
    <property type="entry name" value="EFh"/>
    <property type="match status" value="4"/>
</dbReference>
<dbReference type="GO" id="GO:0016460">
    <property type="term" value="C:myosin II complex"/>
    <property type="evidence" value="ECO:0007669"/>
    <property type="project" value="TreeGrafter"/>
</dbReference>
<dbReference type="Pfam" id="PF13499">
    <property type="entry name" value="EF-hand_7"/>
    <property type="match status" value="2"/>
</dbReference>
<evidence type="ECO:0000256" key="1">
    <source>
        <dbReference type="ARBA" id="ARBA00022737"/>
    </source>
</evidence>
<dbReference type="SUPFAM" id="SSF47473">
    <property type="entry name" value="EF-hand"/>
    <property type="match status" value="1"/>
</dbReference>
<organism evidence="4 5">
    <name type="scientific">Linum tenue</name>
    <dbReference type="NCBI Taxonomy" id="586396"/>
    <lineage>
        <taxon>Eukaryota</taxon>
        <taxon>Viridiplantae</taxon>
        <taxon>Streptophyta</taxon>
        <taxon>Embryophyta</taxon>
        <taxon>Tracheophyta</taxon>
        <taxon>Spermatophyta</taxon>
        <taxon>Magnoliopsida</taxon>
        <taxon>eudicotyledons</taxon>
        <taxon>Gunneridae</taxon>
        <taxon>Pentapetalae</taxon>
        <taxon>rosids</taxon>
        <taxon>fabids</taxon>
        <taxon>Malpighiales</taxon>
        <taxon>Linaceae</taxon>
        <taxon>Linum</taxon>
    </lineage>
</organism>
<dbReference type="PROSITE" id="PS50222">
    <property type="entry name" value="EF_HAND_2"/>
    <property type="match status" value="4"/>
</dbReference>
<evidence type="ECO:0000256" key="2">
    <source>
        <dbReference type="ARBA" id="ARBA00022837"/>
    </source>
</evidence>
<name>A0AAV0HHU3_9ROSI</name>
<dbReference type="FunFam" id="1.10.238.10:FF:000001">
    <property type="entry name" value="Calmodulin 1"/>
    <property type="match status" value="1"/>
</dbReference>
<keyword evidence="1" id="KW-0677">Repeat</keyword>
<keyword evidence="5" id="KW-1185">Reference proteome</keyword>
<sequence length="154" mass="17533">MEVLPGEVLSEDQVFEFQEAFCLLDKDGDGRITIQELGTSIRSLGLHPSEGELKEMMRQVDVEGKGSIEFGEFLGLMATKMKENEADQELREAFRVFDQDQDGFISPNELRHVMMNVGERVTDEELEQMVKVADLDGDGRINYEEFVKMMLASF</sequence>
<reference evidence="4" key="1">
    <citation type="submission" date="2022-08" db="EMBL/GenBank/DDBJ databases">
        <authorList>
            <person name="Gutierrez-Valencia J."/>
        </authorList>
    </citation>
    <scope>NUCLEOTIDE SEQUENCE</scope>
</reference>
<evidence type="ECO:0000313" key="4">
    <source>
        <dbReference type="EMBL" id="CAI0384553.1"/>
    </source>
</evidence>
<evidence type="ECO:0000259" key="3">
    <source>
        <dbReference type="PROSITE" id="PS50222"/>
    </source>
</evidence>
<comment type="caution">
    <text evidence="4">The sequence shown here is derived from an EMBL/GenBank/DDBJ whole genome shotgun (WGS) entry which is preliminary data.</text>
</comment>
<dbReference type="CDD" id="cd00051">
    <property type="entry name" value="EFh"/>
    <property type="match status" value="1"/>
</dbReference>
<feature type="domain" description="EF-hand" evidence="3">
    <location>
        <begin position="85"/>
        <end position="120"/>
    </location>
</feature>
<dbReference type="PANTHER" id="PTHR23048:SF0">
    <property type="entry name" value="CALMODULIN LIKE 3"/>
    <property type="match status" value="1"/>
</dbReference>
<proteinExistence type="predicted"/>
<protein>
    <recommendedName>
        <fullName evidence="3">EF-hand domain-containing protein</fullName>
    </recommendedName>
</protein>
<dbReference type="InterPro" id="IPR011992">
    <property type="entry name" value="EF-hand-dom_pair"/>
</dbReference>
<feature type="domain" description="EF-hand" evidence="3">
    <location>
        <begin position="48"/>
        <end position="83"/>
    </location>
</feature>
<dbReference type="PANTHER" id="PTHR23048">
    <property type="entry name" value="MYOSIN LIGHT CHAIN 1, 3"/>
    <property type="match status" value="1"/>
</dbReference>
<accession>A0AAV0HHU3</accession>
<evidence type="ECO:0000313" key="5">
    <source>
        <dbReference type="Proteomes" id="UP001154282"/>
    </source>
</evidence>
<dbReference type="InterPro" id="IPR002048">
    <property type="entry name" value="EF_hand_dom"/>
</dbReference>
<feature type="domain" description="EF-hand" evidence="3">
    <location>
        <begin position="121"/>
        <end position="154"/>
    </location>
</feature>
<dbReference type="Proteomes" id="UP001154282">
    <property type="component" value="Unassembled WGS sequence"/>
</dbReference>
<dbReference type="InterPro" id="IPR018247">
    <property type="entry name" value="EF_Hand_1_Ca_BS"/>
</dbReference>
<dbReference type="AlphaFoldDB" id="A0AAV0HHU3"/>
<dbReference type="GO" id="GO:0005509">
    <property type="term" value="F:calcium ion binding"/>
    <property type="evidence" value="ECO:0007669"/>
    <property type="project" value="InterPro"/>
</dbReference>
<dbReference type="InterPro" id="IPR050230">
    <property type="entry name" value="CALM/Myosin/TropC-like"/>
</dbReference>
<dbReference type="EMBL" id="CAMGYJ010000002">
    <property type="protein sequence ID" value="CAI0384553.1"/>
    <property type="molecule type" value="Genomic_DNA"/>
</dbReference>